<evidence type="ECO:0000256" key="1">
    <source>
        <dbReference type="SAM" id="Coils"/>
    </source>
</evidence>
<feature type="compositionally biased region" description="Basic and acidic residues" evidence="2">
    <location>
        <begin position="671"/>
        <end position="687"/>
    </location>
</feature>
<evidence type="ECO:0000313" key="4">
    <source>
        <dbReference type="Proteomes" id="UP000799423"/>
    </source>
</evidence>
<gene>
    <name evidence="3" type="ORF">T440DRAFT_520352</name>
</gene>
<protein>
    <submittedName>
        <fullName evidence="3">Uncharacterized protein</fullName>
    </submittedName>
</protein>
<evidence type="ECO:0000313" key="3">
    <source>
        <dbReference type="EMBL" id="KAF2848171.1"/>
    </source>
</evidence>
<dbReference type="OrthoDB" id="3801562at2759"/>
<dbReference type="AlphaFoldDB" id="A0A6A7AY16"/>
<accession>A0A6A7AY16</accession>
<dbReference type="EMBL" id="MU006320">
    <property type="protein sequence ID" value="KAF2848171.1"/>
    <property type="molecule type" value="Genomic_DNA"/>
</dbReference>
<reference evidence="3" key="1">
    <citation type="submission" date="2020-01" db="EMBL/GenBank/DDBJ databases">
        <authorList>
            <consortium name="DOE Joint Genome Institute"/>
            <person name="Haridas S."/>
            <person name="Albert R."/>
            <person name="Binder M."/>
            <person name="Bloem J."/>
            <person name="Labutti K."/>
            <person name="Salamov A."/>
            <person name="Andreopoulos B."/>
            <person name="Baker S.E."/>
            <person name="Barry K."/>
            <person name="Bills G."/>
            <person name="Bluhm B.H."/>
            <person name="Cannon C."/>
            <person name="Castanera R."/>
            <person name="Culley D.E."/>
            <person name="Daum C."/>
            <person name="Ezra D."/>
            <person name="Gonzalez J.B."/>
            <person name="Henrissat B."/>
            <person name="Kuo A."/>
            <person name="Liang C."/>
            <person name="Lipzen A."/>
            <person name="Lutzoni F."/>
            <person name="Magnuson J."/>
            <person name="Mondo S."/>
            <person name="Nolan M."/>
            <person name="Ohm R."/>
            <person name="Pangilinan J."/>
            <person name="Park H.-J."/>
            <person name="Ramirez L."/>
            <person name="Alfaro M."/>
            <person name="Sun H."/>
            <person name="Tritt A."/>
            <person name="Yoshinaga Y."/>
            <person name="Zwiers L.-H."/>
            <person name="Turgeon B.G."/>
            <person name="Goodwin S.B."/>
            <person name="Spatafora J.W."/>
            <person name="Crous P.W."/>
            <person name="Grigoriev I.V."/>
        </authorList>
    </citation>
    <scope>NUCLEOTIDE SEQUENCE</scope>
    <source>
        <strain evidence="3">IPT5</strain>
    </source>
</reference>
<name>A0A6A7AY16_9PLEO</name>
<feature type="coiled-coil region" evidence="1">
    <location>
        <begin position="568"/>
        <end position="612"/>
    </location>
</feature>
<keyword evidence="1" id="KW-0175">Coiled coil</keyword>
<feature type="region of interest" description="Disordered" evidence="2">
    <location>
        <begin position="243"/>
        <end position="292"/>
    </location>
</feature>
<organism evidence="3 4">
    <name type="scientific">Plenodomus tracheiphilus IPT5</name>
    <dbReference type="NCBI Taxonomy" id="1408161"/>
    <lineage>
        <taxon>Eukaryota</taxon>
        <taxon>Fungi</taxon>
        <taxon>Dikarya</taxon>
        <taxon>Ascomycota</taxon>
        <taxon>Pezizomycotina</taxon>
        <taxon>Dothideomycetes</taxon>
        <taxon>Pleosporomycetidae</taxon>
        <taxon>Pleosporales</taxon>
        <taxon>Pleosporineae</taxon>
        <taxon>Leptosphaeriaceae</taxon>
        <taxon>Plenodomus</taxon>
    </lineage>
</organism>
<feature type="compositionally biased region" description="Polar residues" evidence="2">
    <location>
        <begin position="200"/>
        <end position="210"/>
    </location>
</feature>
<sequence>MTTNTSPAPGLASASPTPTGHSAPKRNAQTPTDGPLAKRIRQATTASFSRRPRSRPVSARPSIHDITSLDARSKSQDVPTPEKAAAKEAPRTVKIMDEHDVAYLCEVILKNRDTAIKHHHDVEVANLSYLAIVETIEQILASTLTQEAGDTTDILNLLLSLLNFTDDLVKTKAEAVFAKLLNQEIKMQQAASEFNSKCSTMFQSRGGQSNSKKPVAQPSVPPSPAQQAFLSLANKASSSLPFTFGSSPSSSEPRKVFTPPRAHENEQSASPPAVPEPRSTTNPLDQEKSTPTKTISAGISFEFHTINTFEHLLAWVRTFLDVDAASMKPIHADLQILYESIQDFANLSDLQHQNMSHQATTIWDTGREIAALEDDIVKTNFSLTRKFKVTRLQNLQSEMAVFKQEMEERQAEADNRRDKFTKVVLVPLRTFARLSDLRLGSVVDRKQQEVNFLRYKVLELNKLLLETRNGISKAQKAKSEKAGCGSQCQLKREKLEQDFAAGRTTEASLTLALSTAQTDQDTILNDLYARINELSLQESTLLTKYRDKMNEKMALMRQTKDIAIQSLKQNYETQLSTAQAKANKYAKVDSQVSDLERQIKNHEKEISNLNMTKVTLEKPLSDLKSRGKQLQSFEYAYQQIKQDLDILQSAYNDLEVERDELKERITTLSARMKESSAAKRDAPDARHATSNNTKQSDEDHTRFVAAHWENRLRTRMFGVDKKTTDLASCDAEIEKFRVFAQVEVSSSHALPVRSVVGGQLLDVGVTESDALDANVDKQAGERVVGSAPNDRYTLAESSAVRVPVLSRKERGVRLGRPENGEAAWQEVPTYKNVKGKGRKF</sequence>
<dbReference type="SUPFAM" id="SSF90257">
    <property type="entry name" value="Myosin rod fragments"/>
    <property type="match status" value="1"/>
</dbReference>
<feature type="coiled-coil region" evidence="1">
    <location>
        <begin position="392"/>
        <end position="423"/>
    </location>
</feature>
<dbReference type="Proteomes" id="UP000799423">
    <property type="component" value="Unassembled WGS sequence"/>
</dbReference>
<dbReference type="Gene3D" id="1.10.287.1490">
    <property type="match status" value="1"/>
</dbReference>
<feature type="region of interest" description="Disordered" evidence="2">
    <location>
        <begin position="200"/>
        <end position="225"/>
    </location>
</feature>
<feature type="region of interest" description="Disordered" evidence="2">
    <location>
        <begin position="671"/>
        <end position="699"/>
    </location>
</feature>
<proteinExistence type="predicted"/>
<evidence type="ECO:0000256" key="2">
    <source>
        <dbReference type="SAM" id="MobiDB-lite"/>
    </source>
</evidence>
<keyword evidence="4" id="KW-1185">Reference proteome</keyword>
<feature type="region of interest" description="Disordered" evidence="2">
    <location>
        <begin position="1"/>
        <end position="88"/>
    </location>
</feature>